<dbReference type="AlphaFoldDB" id="A0A0G4PC93"/>
<name>A0A0G4PC93_PENC3</name>
<keyword evidence="2" id="KW-1185">Reference proteome</keyword>
<organism evidence="1 2">
    <name type="scientific">Penicillium camemberti (strain FM 013)</name>
    <dbReference type="NCBI Taxonomy" id="1429867"/>
    <lineage>
        <taxon>Eukaryota</taxon>
        <taxon>Fungi</taxon>
        <taxon>Dikarya</taxon>
        <taxon>Ascomycota</taxon>
        <taxon>Pezizomycotina</taxon>
        <taxon>Eurotiomycetes</taxon>
        <taxon>Eurotiomycetidae</taxon>
        <taxon>Eurotiales</taxon>
        <taxon>Aspergillaceae</taxon>
        <taxon>Penicillium</taxon>
    </lineage>
</organism>
<evidence type="ECO:0000313" key="2">
    <source>
        <dbReference type="Proteomes" id="UP000053732"/>
    </source>
</evidence>
<evidence type="ECO:0000313" key="1">
    <source>
        <dbReference type="EMBL" id="CRL23889.1"/>
    </source>
</evidence>
<gene>
    <name evidence="1" type="ORF">PCAMFM013_S010g000327</name>
</gene>
<dbReference type="Proteomes" id="UP000053732">
    <property type="component" value="Unassembled WGS sequence"/>
</dbReference>
<sequence length="68" mass="7510">MRDPGGKPDRPLLQSRICLLGKETPAERRVWADPPVRLNLSGLTGSRLVLSIKFVAVKFQVTSFDAGF</sequence>
<reference evidence="1 2" key="1">
    <citation type="journal article" date="2014" name="Nat. Commun.">
        <title>Multiple recent horizontal transfers of a large genomic region in cheese making fungi.</title>
        <authorList>
            <person name="Cheeseman K."/>
            <person name="Ropars J."/>
            <person name="Renault P."/>
            <person name="Dupont J."/>
            <person name="Gouzy J."/>
            <person name="Branca A."/>
            <person name="Abraham A.L."/>
            <person name="Ceppi M."/>
            <person name="Conseiller E."/>
            <person name="Debuchy R."/>
            <person name="Malagnac F."/>
            <person name="Goarin A."/>
            <person name="Silar P."/>
            <person name="Lacoste S."/>
            <person name="Sallet E."/>
            <person name="Bensimon A."/>
            <person name="Giraud T."/>
            <person name="Brygoo Y."/>
        </authorList>
    </citation>
    <scope>NUCLEOTIDE SEQUENCE [LARGE SCALE GENOMIC DNA]</scope>
    <source>
        <strain evidence="2">FM 013</strain>
    </source>
</reference>
<dbReference type="EMBL" id="HG793143">
    <property type="protein sequence ID" value="CRL23889.1"/>
    <property type="molecule type" value="Genomic_DNA"/>
</dbReference>
<proteinExistence type="predicted"/>
<protein>
    <submittedName>
        <fullName evidence="1">Str. FM013</fullName>
    </submittedName>
</protein>
<accession>A0A0G4PC93</accession>